<dbReference type="Proteomes" id="UP000824533">
    <property type="component" value="Linkage Group LG13"/>
</dbReference>
<organism evidence="1 2">
    <name type="scientific">Dendrolimus kikuchii</name>
    <dbReference type="NCBI Taxonomy" id="765133"/>
    <lineage>
        <taxon>Eukaryota</taxon>
        <taxon>Metazoa</taxon>
        <taxon>Ecdysozoa</taxon>
        <taxon>Arthropoda</taxon>
        <taxon>Hexapoda</taxon>
        <taxon>Insecta</taxon>
        <taxon>Pterygota</taxon>
        <taxon>Neoptera</taxon>
        <taxon>Endopterygota</taxon>
        <taxon>Lepidoptera</taxon>
        <taxon>Glossata</taxon>
        <taxon>Ditrysia</taxon>
        <taxon>Bombycoidea</taxon>
        <taxon>Lasiocampidae</taxon>
        <taxon>Dendrolimus</taxon>
    </lineage>
</organism>
<accession>A0ACC1CXG8</accession>
<comment type="caution">
    <text evidence="1">The sequence shown here is derived from an EMBL/GenBank/DDBJ whole genome shotgun (WGS) entry which is preliminary data.</text>
</comment>
<proteinExistence type="predicted"/>
<sequence length="192" mass="22410">MNMFETFINSIPKNRSEMVNDLEIPDVTLSPYDWTDYDSLTVRSDSLLCGTDSIEDVKTLSTDSSLPLSRAMTDSEIDYDRYKRFKKRSNSDPRDVMKAALDAFPSNYLASLNSFQNSFSDTTEEILTKERLQCYNEELRLKMERFFEEECRVYTPEDPGLIELHEALLDLDVKVWLFQPEGDVRSLKNRRV</sequence>
<reference evidence="1 2" key="1">
    <citation type="journal article" date="2021" name="Front. Genet.">
        <title>Chromosome-Level Genome Assembly Reveals Significant Gene Expansion in the Toll and IMD Signaling Pathways of Dendrolimus kikuchii.</title>
        <authorList>
            <person name="Zhou J."/>
            <person name="Wu P."/>
            <person name="Xiong Z."/>
            <person name="Liu N."/>
            <person name="Zhao N."/>
            <person name="Ji M."/>
            <person name="Qiu Y."/>
            <person name="Yang B."/>
        </authorList>
    </citation>
    <scope>NUCLEOTIDE SEQUENCE [LARGE SCALE GENOMIC DNA]</scope>
    <source>
        <strain evidence="1">Ann1</strain>
    </source>
</reference>
<gene>
    <name evidence="1" type="ORF">K1T71_007583</name>
</gene>
<name>A0ACC1CXG8_9NEOP</name>
<evidence type="ECO:0000313" key="2">
    <source>
        <dbReference type="Proteomes" id="UP000824533"/>
    </source>
</evidence>
<protein>
    <submittedName>
        <fullName evidence="1">Uncharacterized protein</fullName>
    </submittedName>
</protein>
<keyword evidence="2" id="KW-1185">Reference proteome</keyword>
<dbReference type="EMBL" id="CM034399">
    <property type="protein sequence ID" value="KAJ0176404.1"/>
    <property type="molecule type" value="Genomic_DNA"/>
</dbReference>
<evidence type="ECO:0000313" key="1">
    <source>
        <dbReference type="EMBL" id="KAJ0176404.1"/>
    </source>
</evidence>